<name>A0A9D3VI94_9ROSI</name>
<dbReference type="Proteomes" id="UP000828251">
    <property type="component" value="Unassembled WGS sequence"/>
</dbReference>
<feature type="compositionally biased region" description="Basic residues" evidence="1">
    <location>
        <begin position="212"/>
        <end position="232"/>
    </location>
</feature>
<dbReference type="EMBL" id="JAIQCV010000007">
    <property type="protein sequence ID" value="KAH1082842.1"/>
    <property type="molecule type" value="Genomic_DNA"/>
</dbReference>
<keyword evidence="3" id="KW-1185">Reference proteome</keyword>
<organism evidence="2 3">
    <name type="scientific">Gossypium stocksii</name>
    <dbReference type="NCBI Taxonomy" id="47602"/>
    <lineage>
        <taxon>Eukaryota</taxon>
        <taxon>Viridiplantae</taxon>
        <taxon>Streptophyta</taxon>
        <taxon>Embryophyta</taxon>
        <taxon>Tracheophyta</taxon>
        <taxon>Spermatophyta</taxon>
        <taxon>Magnoliopsida</taxon>
        <taxon>eudicotyledons</taxon>
        <taxon>Gunneridae</taxon>
        <taxon>Pentapetalae</taxon>
        <taxon>rosids</taxon>
        <taxon>malvids</taxon>
        <taxon>Malvales</taxon>
        <taxon>Malvaceae</taxon>
        <taxon>Malvoideae</taxon>
        <taxon>Gossypium</taxon>
    </lineage>
</organism>
<gene>
    <name evidence="2" type="ORF">J1N35_022603</name>
</gene>
<feature type="region of interest" description="Disordered" evidence="1">
    <location>
        <begin position="210"/>
        <end position="269"/>
    </location>
</feature>
<sequence>MSNLAKLEFAALDISGKNYLSWVLDVEIHLDAKGLGNTILAYKEASNQDKAKAMIFIHHHLHEGLKVEYLTVKDPFELWKNLKERFDHQKTVILPKARYDWMHLRLQDFKTVSEYNSKLFKISSQLKLYGENITDEDLLQKTFSTFHATNVLLQQQYHEKGFKRYSELISCFLVAEQNNELLMKNHGICPIGSAPFPGVNVTVHNNYENRKYRGRGRGRGRSGGHGRGHISNRYHGGNNNDTSNHQKKNNNERQERSGQNNPSKAVENI</sequence>
<dbReference type="AlphaFoldDB" id="A0A9D3VI94"/>
<protein>
    <submittedName>
        <fullName evidence="2">Uncharacterized protein</fullName>
    </submittedName>
</protein>
<proteinExistence type="predicted"/>
<evidence type="ECO:0000313" key="2">
    <source>
        <dbReference type="EMBL" id="KAH1082842.1"/>
    </source>
</evidence>
<comment type="caution">
    <text evidence="2">The sequence shown here is derived from an EMBL/GenBank/DDBJ whole genome shotgun (WGS) entry which is preliminary data.</text>
</comment>
<accession>A0A9D3VI94</accession>
<dbReference type="PANTHER" id="PTHR33325:SF11">
    <property type="entry name" value="COLD SHOCK DOMAIN-CONTAINING PROTEIN 4-LIKE"/>
    <property type="match status" value="1"/>
</dbReference>
<dbReference type="OrthoDB" id="1737433at2759"/>
<evidence type="ECO:0000256" key="1">
    <source>
        <dbReference type="SAM" id="MobiDB-lite"/>
    </source>
</evidence>
<reference evidence="2 3" key="1">
    <citation type="journal article" date="2021" name="Plant Biotechnol. J.">
        <title>Multi-omics assisted identification of the key and species-specific regulatory components of drought-tolerant mechanisms in Gossypium stocksii.</title>
        <authorList>
            <person name="Yu D."/>
            <person name="Ke L."/>
            <person name="Zhang D."/>
            <person name="Wu Y."/>
            <person name="Sun Y."/>
            <person name="Mei J."/>
            <person name="Sun J."/>
            <person name="Sun Y."/>
        </authorList>
    </citation>
    <scope>NUCLEOTIDE SEQUENCE [LARGE SCALE GENOMIC DNA]</scope>
    <source>
        <strain evidence="3">cv. E1</strain>
        <tissue evidence="2">Leaf</tissue>
    </source>
</reference>
<evidence type="ECO:0000313" key="3">
    <source>
        <dbReference type="Proteomes" id="UP000828251"/>
    </source>
</evidence>
<dbReference type="PANTHER" id="PTHR33325">
    <property type="entry name" value="ZINC FINGER, CCHC-TYPE-RELATED"/>
    <property type="match status" value="1"/>
</dbReference>